<name>A0A2K1INW8_PHYPA</name>
<dbReference type="RefSeq" id="XP_024361201.1">
    <property type="nucleotide sequence ID" value="XM_024505433.2"/>
</dbReference>
<dbReference type="InterPro" id="IPR044822">
    <property type="entry name" value="Myb_DNA-bind_4"/>
</dbReference>
<keyword evidence="3" id="KW-0238">DNA-binding</keyword>
<evidence type="ECO:0000256" key="1">
    <source>
        <dbReference type="ARBA" id="ARBA00004123"/>
    </source>
</evidence>
<dbReference type="FunCoup" id="A0A2K1INW8">
    <property type="interactions" value="118"/>
</dbReference>
<dbReference type="FunFam" id="1.10.10.60:FF:000032">
    <property type="entry name" value="Zinc finger and SCAN domain-containing 20"/>
    <property type="match status" value="1"/>
</dbReference>
<dbReference type="OrthoDB" id="691673at2759"/>
<dbReference type="CDD" id="cd12203">
    <property type="entry name" value="GT1"/>
    <property type="match status" value="1"/>
</dbReference>
<dbReference type="PANTHER" id="PTHR21654:SF84">
    <property type="entry name" value="SI:DKEY-66I24.7"/>
    <property type="match status" value="1"/>
</dbReference>
<dbReference type="EnsemblPlants" id="Pp3c22_17830V3.2">
    <property type="protein sequence ID" value="Pp3c22_17830V3.2"/>
    <property type="gene ID" value="Pp3c22_17830"/>
</dbReference>
<dbReference type="InterPro" id="IPR001005">
    <property type="entry name" value="SANT/Myb"/>
</dbReference>
<dbReference type="Proteomes" id="UP000006727">
    <property type="component" value="Chromosome 22"/>
</dbReference>
<dbReference type="GO" id="GO:0005634">
    <property type="term" value="C:nucleus"/>
    <property type="evidence" value="ECO:0007669"/>
    <property type="project" value="UniProtKB-SubCell"/>
</dbReference>
<reference evidence="8 10" key="1">
    <citation type="journal article" date="2008" name="Science">
        <title>The Physcomitrella genome reveals evolutionary insights into the conquest of land by plants.</title>
        <authorList>
            <person name="Rensing S."/>
            <person name="Lang D."/>
            <person name="Zimmer A."/>
            <person name="Terry A."/>
            <person name="Salamov A."/>
            <person name="Shapiro H."/>
            <person name="Nishiyama T."/>
            <person name="Perroud P.-F."/>
            <person name="Lindquist E."/>
            <person name="Kamisugi Y."/>
            <person name="Tanahashi T."/>
            <person name="Sakakibara K."/>
            <person name="Fujita T."/>
            <person name="Oishi K."/>
            <person name="Shin-I T."/>
            <person name="Kuroki Y."/>
            <person name="Toyoda A."/>
            <person name="Suzuki Y."/>
            <person name="Hashimoto A."/>
            <person name="Yamaguchi K."/>
            <person name="Sugano A."/>
            <person name="Kohara Y."/>
            <person name="Fujiyama A."/>
            <person name="Anterola A."/>
            <person name="Aoki S."/>
            <person name="Ashton N."/>
            <person name="Barbazuk W.B."/>
            <person name="Barker E."/>
            <person name="Bennetzen J."/>
            <person name="Bezanilla M."/>
            <person name="Blankenship R."/>
            <person name="Cho S.H."/>
            <person name="Dutcher S."/>
            <person name="Estelle M."/>
            <person name="Fawcett J.A."/>
            <person name="Gundlach H."/>
            <person name="Hanada K."/>
            <person name="Heyl A."/>
            <person name="Hicks K.A."/>
            <person name="Hugh J."/>
            <person name="Lohr M."/>
            <person name="Mayer K."/>
            <person name="Melkozernov A."/>
            <person name="Murata T."/>
            <person name="Nelson D."/>
            <person name="Pils B."/>
            <person name="Prigge M."/>
            <person name="Reiss B."/>
            <person name="Renner T."/>
            <person name="Rombauts S."/>
            <person name="Rushton P."/>
            <person name="Sanderfoot A."/>
            <person name="Schween G."/>
            <person name="Shiu S.-H."/>
            <person name="Stueber K."/>
            <person name="Theodoulou F.L."/>
            <person name="Tu H."/>
            <person name="Van de Peer Y."/>
            <person name="Verrier P.J."/>
            <person name="Waters E."/>
            <person name="Wood A."/>
            <person name="Yang L."/>
            <person name="Cove D."/>
            <person name="Cuming A."/>
            <person name="Hasebe M."/>
            <person name="Lucas S."/>
            <person name="Mishler D.B."/>
            <person name="Reski R."/>
            <person name="Grigoriev I."/>
            <person name="Quatrano R.S."/>
            <person name="Boore J.L."/>
        </authorList>
    </citation>
    <scope>NUCLEOTIDE SEQUENCE [LARGE SCALE GENOMIC DNA]</scope>
    <source>
        <strain evidence="9 10">cv. Gransden 2004</strain>
    </source>
</reference>
<evidence type="ECO:0000313" key="8">
    <source>
        <dbReference type="EMBL" id="PNR30973.1"/>
    </source>
</evidence>
<dbReference type="Gramene" id="Pp3c22_17830V3.2">
    <property type="protein sequence ID" value="Pp3c22_17830V3.2"/>
    <property type="gene ID" value="Pp3c22_17830"/>
</dbReference>
<dbReference type="GO" id="GO:0003677">
    <property type="term" value="F:DNA binding"/>
    <property type="evidence" value="ECO:0007669"/>
    <property type="project" value="UniProtKB-KW"/>
</dbReference>
<keyword evidence="4" id="KW-0804">Transcription</keyword>
<evidence type="ECO:0000313" key="9">
    <source>
        <dbReference type="EnsemblPlants" id="Pp3c22_17830V3.1"/>
    </source>
</evidence>
<dbReference type="PROSITE" id="PS50090">
    <property type="entry name" value="MYB_LIKE"/>
    <property type="match status" value="1"/>
</dbReference>
<dbReference type="Gramene" id="Pp3c22_17830V3.1">
    <property type="protein sequence ID" value="Pp3c22_17830V3.1"/>
    <property type="gene ID" value="Pp3c22_17830"/>
</dbReference>
<dbReference type="GeneID" id="112275239"/>
<organism evidence="8">
    <name type="scientific">Physcomitrium patens</name>
    <name type="common">Spreading-leaved earth moss</name>
    <name type="synonym">Physcomitrella patens</name>
    <dbReference type="NCBI Taxonomy" id="3218"/>
    <lineage>
        <taxon>Eukaryota</taxon>
        <taxon>Viridiplantae</taxon>
        <taxon>Streptophyta</taxon>
        <taxon>Embryophyta</taxon>
        <taxon>Bryophyta</taxon>
        <taxon>Bryophytina</taxon>
        <taxon>Bryopsida</taxon>
        <taxon>Funariidae</taxon>
        <taxon>Funariales</taxon>
        <taxon>Funariaceae</taxon>
        <taxon>Physcomitrium</taxon>
    </lineage>
</organism>
<feature type="domain" description="Myb-like" evidence="7">
    <location>
        <begin position="45"/>
        <end position="101"/>
    </location>
</feature>
<dbReference type="EMBL" id="ABEU02000022">
    <property type="protein sequence ID" value="PNR30973.1"/>
    <property type="molecule type" value="Genomic_DNA"/>
</dbReference>
<accession>A0A2K1INW8</accession>
<evidence type="ECO:0000256" key="3">
    <source>
        <dbReference type="ARBA" id="ARBA00023125"/>
    </source>
</evidence>
<keyword evidence="5" id="KW-0539">Nucleus</keyword>
<proteinExistence type="predicted"/>
<reference evidence="9" key="3">
    <citation type="submission" date="2020-12" db="UniProtKB">
        <authorList>
            <consortium name="EnsemblPlants"/>
        </authorList>
    </citation>
    <scope>IDENTIFICATION</scope>
</reference>
<evidence type="ECO:0000256" key="2">
    <source>
        <dbReference type="ARBA" id="ARBA00023015"/>
    </source>
</evidence>
<feature type="region of interest" description="Disordered" evidence="6">
    <location>
        <begin position="110"/>
        <end position="131"/>
    </location>
</feature>
<dbReference type="Gene3D" id="1.10.10.60">
    <property type="entry name" value="Homeodomain-like"/>
    <property type="match status" value="1"/>
</dbReference>
<evidence type="ECO:0000256" key="6">
    <source>
        <dbReference type="SAM" id="MobiDB-lite"/>
    </source>
</evidence>
<protein>
    <recommendedName>
        <fullName evidence="7">Myb-like domain-containing protein</fullName>
    </recommendedName>
</protein>
<evidence type="ECO:0000256" key="5">
    <source>
        <dbReference type="ARBA" id="ARBA00023242"/>
    </source>
</evidence>
<dbReference type="GO" id="GO:0010468">
    <property type="term" value="P:regulation of gene expression"/>
    <property type="evidence" value="ECO:0007669"/>
    <property type="project" value="UniProtKB-ARBA"/>
</dbReference>
<sequence>MGESLGALPMSMSLQVTHDMNHPDMGSLTPVRGRNLKKEDRIPQWGYHETKEFIAIRAELEKDFTQTKRNKALWELIERKMKEKGFRRSADQCKCKWKNLVNRYKGKETSEPDYEFTQGKDPADPENGRQCPFFDELDAIFKERAKNSDRLLLEYESGPRAKKKGKRSKAKSDDDDDSEDDDDEEESEEDRVVQRKKRKGEKDNNRPRVTAEKYRANSMQEVLEDFFHQQQKVEEQWRESVERREQERRLREQEWRDAMEKLEQERIAREQMWREREEQRRIRDEARAQKRDELFTVLLTKLVQDEGY</sequence>
<feature type="compositionally biased region" description="Basic residues" evidence="6">
    <location>
        <begin position="160"/>
        <end position="169"/>
    </location>
</feature>
<evidence type="ECO:0000256" key="4">
    <source>
        <dbReference type="ARBA" id="ARBA00023163"/>
    </source>
</evidence>
<comment type="subcellular location">
    <subcellularLocation>
        <location evidence="1">Nucleus</location>
    </subcellularLocation>
</comment>
<feature type="compositionally biased region" description="Basic and acidic residues" evidence="6">
    <location>
        <begin position="200"/>
        <end position="214"/>
    </location>
</feature>
<evidence type="ECO:0000259" key="7">
    <source>
        <dbReference type="PROSITE" id="PS50090"/>
    </source>
</evidence>
<dbReference type="Pfam" id="PF13837">
    <property type="entry name" value="Myb_DNA-bind_4"/>
    <property type="match status" value="1"/>
</dbReference>
<evidence type="ECO:0000313" key="10">
    <source>
        <dbReference type="Proteomes" id="UP000006727"/>
    </source>
</evidence>
<reference evidence="8 10" key="2">
    <citation type="journal article" date="2018" name="Plant J.">
        <title>The Physcomitrella patens chromosome-scale assembly reveals moss genome structure and evolution.</title>
        <authorList>
            <person name="Lang D."/>
            <person name="Ullrich K.K."/>
            <person name="Murat F."/>
            <person name="Fuchs J."/>
            <person name="Jenkins J."/>
            <person name="Haas F.B."/>
            <person name="Piednoel M."/>
            <person name="Gundlach H."/>
            <person name="Van Bel M."/>
            <person name="Meyberg R."/>
            <person name="Vives C."/>
            <person name="Morata J."/>
            <person name="Symeonidi A."/>
            <person name="Hiss M."/>
            <person name="Muchero W."/>
            <person name="Kamisugi Y."/>
            <person name="Saleh O."/>
            <person name="Blanc G."/>
            <person name="Decker E.L."/>
            <person name="van Gessel N."/>
            <person name="Grimwood J."/>
            <person name="Hayes R.D."/>
            <person name="Graham S.W."/>
            <person name="Gunter L.E."/>
            <person name="McDaniel S.F."/>
            <person name="Hoernstein S.N.W."/>
            <person name="Larsson A."/>
            <person name="Li F.W."/>
            <person name="Perroud P.F."/>
            <person name="Phillips J."/>
            <person name="Ranjan P."/>
            <person name="Rokshar D.S."/>
            <person name="Rothfels C.J."/>
            <person name="Schneider L."/>
            <person name="Shu S."/>
            <person name="Stevenson D.W."/>
            <person name="Thummler F."/>
            <person name="Tillich M."/>
            <person name="Villarreal Aguilar J.C."/>
            <person name="Widiez T."/>
            <person name="Wong G.K."/>
            <person name="Wymore A."/>
            <person name="Zhang Y."/>
            <person name="Zimmer A.D."/>
            <person name="Quatrano R.S."/>
            <person name="Mayer K.F.X."/>
            <person name="Goodstein D."/>
            <person name="Casacuberta J.M."/>
            <person name="Vandepoele K."/>
            <person name="Reski R."/>
            <person name="Cuming A.C."/>
            <person name="Tuskan G.A."/>
            <person name="Maumus F."/>
            <person name="Salse J."/>
            <person name="Schmutz J."/>
            <person name="Rensing S.A."/>
        </authorList>
    </citation>
    <scope>NUCLEOTIDE SEQUENCE [LARGE SCALE GENOMIC DNA]</scope>
    <source>
        <strain evidence="9 10">cv. Gransden 2004</strain>
    </source>
</reference>
<keyword evidence="2" id="KW-0805">Transcription regulation</keyword>
<gene>
    <name evidence="9" type="primary">LOC112275239</name>
    <name evidence="8" type="ORF">PHYPA_027289</name>
</gene>
<dbReference type="PANTHER" id="PTHR21654">
    <property type="entry name" value="FI21293P1"/>
    <property type="match status" value="1"/>
</dbReference>
<keyword evidence="10" id="KW-1185">Reference proteome</keyword>
<feature type="region of interest" description="Disordered" evidence="6">
    <location>
        <begin position="159"/>
        <end position="214"/>
    </location>
</feature>
<feature type="compositionally biased region" description="Acidic residues" evidence="6">
    <location>
        <begin position="173"/>
        <end position="189"/>
    </location>
</feature>
<dbReference type="EnsemblPlants" id="Pp3c22_17830V3.1">
    <property type="protein sequence ID" value="Pp3c22_17830V3.1"/>
    <property type="gene ID" value="Pp3c22_17830"/>
</dbReference>
<dbReference type="AlphaFoldDB" id="A0A2K1INW8"/>
<dbReference type="KEGG" id="ppp:112275239"/>